<keyword evidence="4 6" id="KW-1133">Transmembrane helix</keyword>
<dbReference type="PANTHER" id="PTHR33121">
    <property type="entry name" value="CYCLIC DI-GMP PHOSPHODIESTERASE PDEF"/>
    <property type="match status" value="1"/>
</dbReference>
<dbReference type="InterPro" id="IPR029787">
    <property type="entry name" value="Nucleotide_cyclase"/>
</dbReference>
<dbReference type="PROSITE" id="PS50887">
    <property type="entry name" value="GGDEF"/>
    <property type="match status" value="1"/>
</dbReference>
<dbReference type="SMART" id="SM00052">
    <property type="entry name" value="EAL"/>
    <property type="match status" value="1"/>
</dbReference>
<feature type="transmembrane region" description="Helical" evidence="6">
    <location>
        <begin position="235"/>
        <end position="255"/>
    </location>
</feature>
<keyword evidence="3 6" id="KW-0812">Transmembrane</keyword>
<accession>A0ABW0SN34</accession>
<dbReference type="SUPFAM" id="SSF55073">
    <property type="entry name" value="Nucleotide cyclase"/>
    <property type="match status" value="1"/>
</dbReference>
<evidence type="ECO:0000313" key="9">
    <source>
        <dbReference type="EMBL" id="MFC5570154.1"/>
    </source>
</evidence>
<feature type="transmembrane region" description="Helical" evidence="6">
    <location>
        <begin position="114"/>
        <end position="134"/>
    </location>
</feature>
<evidence type="ECO:0000256" key="2">
    <source>
        <dbReference type="ARBA" id="ARBA00022475"/>
    </source>
</evidence>
<feature type="domain" description="GGDEF" evidence="8">
    <location>
        <begin position="329"/>
        <end position="462"/>
    </location>
</feature>
<evidence type="ECO:0000259" key="8">
    <source>
        <dbReference type="PROSITE" id="PS50887"/>
    </source>
</evidence>
<evidence type="ECO:0000259" key="7">
    <source>
        <dbReference type="PROSITE" id="PS50883"/>
    </source>
</evidence>
<evidence type="ECO:0000256" key="6">
    <source>
        <dbReference type="SAM" id="Phobius"/>
    </source>
</evidence>
<sequence>MKRPLARDVALALGWIAAYVAAGAFAVKAVAEPDDVALYWPASGIALAGAMRYGARWVVLVPLAQLLVQAFAPVPAAFLPFSLLSNAVGAWLGATWAGRQGRPTVMHQVTRLPVAGLLMAVTGATVGTFGMWLAHMVPADRLADAWLRWMFGDLLGVVSVAPAVLLLLDARERPQAIDPGPGSEAERQVWNIALVASFLLMAWGATEAPKYVLGLTSLPLAIMLWSALRFSALRTATSVLLTVGLVGMLAGYGLAGFRPPARTLEAVILLVYLSLLATMPGVLAMAMRAQRASARSLERRATTDPLTGLPNRAGFEAKAATLLADPASSSMALVYLDLDNLKLINDTATHAAGDALIAEVATALRGQVTARDLLGHYGADEFIVLLNGCSITAARERAQALLRAVEHCQCEFGDQRLSTTASIGLVPFQPNEMSLAEVLSQADAACFTAKEQGGNRVALGGSLAGALTDATSEMRWTLRIRQALKADDSFQLYAQSIVPLAAATAGYRFELLLRLRDPNGGALHTPDKFLPAATRFGLSARIDRKVVDTALACLEAHPEAASQVAICAINLSGHALADESFIGYLVQRVRRSPVAPQRLCFEITETSAVRDMARAQRVVGELRGLGCQFALDDFGTGLCSFNYLRALDVDCFKIDGSFVRDMDQSPLALEVVRSITRIAHVLHKSTIAEHTETPAQRDALAGLGVDFAQGYLFDRPRPLAAFLAEAAAATSDSGG</sequence>
<feature type="transmembrane region" description="Helical" evidence="6">
    <location>
        <begin position="267"/>
        <end position="287"/>
    </location>
</feature>
<dbReference type="InterPro" id="IPR007895">
    <property type="entry name" value="MASE1"/>
</dbReference>
<dbReference type="SUPFAM" id="SSF141868">
    <property type="entry name" value="EAL domain-like"/>
    <property type="match status" value="1"/>
</dbReference>
<feature type="transmembrane region" description="Helical" evidence="6">
    <location>
        <begin position="70"/>
        <end position="93"/>
    </location>
</feature>
<dbReference type="InterPro" id="IPR000160">
    <property type="entry name" value="GGDEF_dom"/>
</dbReference>
<name>A0ABW0SN34_9GAMM</name>
<keyword evidence="5 6" id="KW-0472">Membrane</keyword>
<dbReference type="InterPro" id="IPR050706">
    <property type="entry name" value="Cyclic-di-GMP_PDE-like"/>
</dbReference>
<reference evidence="10" key="1">
    <citation type="journal article" date="2019" name="Int. J. Syst. Evol. Microbiol.">
        <title>The Global Catalogue of Microorganisms (GCM) 10K type strain sequencing project: providing services to taxonomists for standard genome sequencing and annotation.</title>
        <authorList>
            <consortium name="The Broad Institute Genomics Platform"/>
            <consortium name="The Broad Institute Genome Sequencing Center for Infectious Disease"/>
            <person name="Wu L."/>
            <person name="Ma J."/>
        </authorList>
    </citation>
    <scope>NUCLEOTIDE SEQUENCE [LARGE SCALE GENOMIC DNA]</scope>
    <source>
        <strain evidence="10">KACC 11407</strain>
    </source>
</reference>
<dbReference type="RefSeq" id="WP_386754505.1">
    <property type="nucleotide sequence ID" value="NZ_JBHSNM010000002.1"/>
</dbReference>
<gene>
    <name evidence="9" type="ORF">ACFPN1_08795</name>
</gene>
<dbReference type="SMART" id="SM00267">
    <property type="entry name" value="GGDEF"/>
    <property type="match status" value="1"/>
</dbReference>
<dbReference type="Gene3D" id="3.30.70.270">
    <property type="match status" value="1"/>
</dbReference>
<evidence type="ECO:0000256" key="3">
    <source>
        <dbReference type="ARBA" id="ARBA00022692"/>
    </source>
</evidence>
<dbReference type="NCBIfam" id="TIGR00254">
    <property type="entry name" value="GGDEF"/>
    <property type="match status" value="1"/>
</dbReference>
<organism evidence="9 10">
    <name type="scientific">Lysobacter yangpyeongensis</name>
    <dbReference type="NCBI Taxonomy" id="346182"/>
    <lineage>
        <taxon>Bacteria</taxon>
        <taxon>Pseudomonadati</taxon>
        <taxon>Pseudomonadota</taxon>
        <taxon>Gammaproteobacteria</taxon>
        <taxon>Lysobacterales</taxon>
        <taxon>Lysobacteraceae</taxon>
        <taxon>Lysobacter</taxon>
    </lineage>
</organism>
<dbReference type="InterPro" id="IPR001633">
    <property type="entry name" value="EAL_dom"/>
</dbReference>
<proteinExistence type="predicted"/>
<comment type="caution">
    <text evidence="9">The sequence shown here is derived from an EMBL/GenBank/DDBJ whole genome shotgun (WGS) entry which is preliminary data.</text>
</comment>
<dbReference type="InterPro" id="IPR035919">
    <property type="entry name" value="EAL_sf"/>
</dbReference>
<keyword evidence="10" id="KW-1185">Reference proteome</keyword>
<evidence type="ECO:0000256" key="5">
    <source>
        <dbReference type="ARBA" id="ARBA00023136"/>
    </source>
</evidence>
<keyword evidence="2" id="KW-1003">Cell membrane</keyword>
<feature type="transmembrane region" description="Helical" evidence="6">
    <location>
        <begin position="189"/>
        <end position="205"/>
    </location>
</feature>
<dbReference type="CDD" id="cd01949">
    <property type="entry name" value="GGDEF"/>
    <property type="match status" value="1"/>
</dbReference>
<dbReference type="InterPro" id="IPR043128">
    <property type="entry name" value="Rev_trsase/Diguanyl_cyclase"/>
</dbReference>
<comment type="subcellular location">
    <subcellularLocation>
        <location evidence="1">Cell membrane</location>
        <topology evidence="1">Multi-pass membrane protein</topology>
    </subcellularLocation>
</comment>
<evidence type="ECO:0000313" key="10">
    <source>
        <dbReference type="Proteomes" id="UP001596036"/>
    </source>
</evidence>
<dbReference type="Proteomes" id="UP001596036">
    <property type="component" value="Unassembled WGS sequence"/>
</dbReference>
<evidence type="ECO:0000256" key="4">
    <source>
        <dbReference type="ARBA" id="ARBA00022989"/>
    </source>
</evidence>
<dbReference type="EMBL" id="JBHSNM010000002">
    <property type="protein sequence ID" value="MFC5570154.1"/>
    <property type="molecule type" value="Genomic_DNA"/>
</dbReference>
<dbReference type="Pfam" id="PF00563">
    <property type="entry name" value="EAL"/>
    <property type="match status" value="1"/>
</dbReference>
<dbReference type="Pfam" id="PF05231">
    <property type="entry name" value="MASE1"/>
    <property type="match status" value="1"/>
</dbReference>
<dbReference type="Gene3D" id="3.20.20.450">
    <property type="entry name" value="EAL domain"/>
    <property type="match status" value="1"/>
</dbReference>
<feature type="domain" description="EAL" evidence="7">
    <location>
        <begin position="473"/>
        <end position="730"/>
    </location>
</feature>
<dbReference type="PROSITE" id="PS50883">
    <property type="entry name" value="EAL"/>
    <property type="match status" value="1"/>
</dbReference>
<feature type="transmembrane region" description="Helical" evidence="6">
    <location>
        <begin position="146"/>
        <end position="168"/>
    </location>
</feature>
<dbReference type="CDD" id="cd01948">
    <property type="entry name" value="EAL"/>
    <property type="match status" value="1"/>
</dbReference>
<evidence type="ECO:0000256" key="1">
    <source>
        <dbReference type="ARBA" id="ARBA00004651"/>
    </source>
</evidence>
<dbReference type="PANTHER" id="PTHR33121:SF23">
    <property type="entry name" value="CYCLIC DI-GMP PHOSPHODIESTERASE PDEB"/>
    <property type="match status" value="1"/>
</dbReference>
<protein>
    <submittedName>
        <fullName evidence="9">Bifunctional diguanylate cyclase/phosphodiesterase</fullName>
    </submittedName>
</protein>
<dbReference type="Pfam" id="PF00990">
    <property type="entry name" value="GGDEF"/>
    <property type="match status" value="1"/>
</dbReference>